<dbReference type="KEGG" id="vg:7804681"/>
<dbReference type="GO" id="GO:0008270">
    <property type="term" value="F:zinc ion binding"/>
    <property type="evidence" value="ECO:0007669"/>
    <property type="project" value="InterPro"/>
</dbReference>
<dbReference type="GO" id="GO:0003677">
    <property type="term" value="F:DNA binding"/>
    <property type="evidence" value="ECO:0007669"/>
    <property type="project" value="InterPro"/>
</dbReference>
<protein>
    <submittedName>
        <fullName evidence="1">Me-53</fullName>
    </submittedName>
</protein>
<dbReference type="Pfam" id="PF06061">
    <property type="entry name" value="Baculo_ME53"/>
    <property type="match status" value="1"/>
</dbReference>
<organism evidence="1 2">
    <name type="scientific">Euproctis pseudoconspersa nucleopolyhedrovirus</name>
    <dbReference type="NCBI Taxonomy" id="307467"/>
    <lineage>
        <taxon>Viruses</taxon>
        <taxon>Viruses incertae sedis</taxon>
        <taxon>Naldaviricetes</taxon>
        <taxon>Lefavirales</taxon>
        <taxon>Baculoviridae</taxon>
        <taxon>Alphabaculovirus</taxon>
        <taxon>Alphabaculovirus eupseudoconspersae</taxon>
    </lineage>
</organism>
<keyword evidence="2" id="KW-1185">Reference proteome</keyword>
<name>C3TWS3_9ABAC</name>
<dbReference type="InterPro" id="IPR010336">
    <property type="entry name" value="Baculo_ME53"/>
</dbReference>
<evidence type="ECO:0000313" key="1">
    <source>
        <dbReference type="EMBL" id="ACO53465.1"/>
    </source>
</evidence>
<dbReference type="Proteomes" id="UP000203846">
    <property type="component" value="Segment"/>
</dbReference>
<dbReference type="GeneID" id="7804681"/>
<proteinExistence type="predicted"/>
<reference evidence="1 2" key="1">
    <citation type="journal article" date="2009" name="Virus Genes">
        <title>Morphology and genome of Euproctis pseudoconspersa nucleopolyhedrovirus.</title>
        <authorList>
            <person name="Tang X.D."/>
            <person name="Xiao Q."/>
            <person name="Ma X.C."/>
            <person name="Zhu Z.R."/>
            <person name="Zhang C.X."/>
        </authorList>
    </citation>
    <scope>NUCLEOTIDE SEQUENCE [LARGE SCALE GENOMIC DNA]</scope>
    <source>
        <strain evidence="1 2">Hangzhou</strain>
    </source>
</reference>
<sequence>MLKRFVAEMNFNDDGTPLFDAEPQDLRPYFINKENIKLMSALAKFAVDYVKGVYKLNDLVLMNCETLKHGTDCIMNDVCCDTCKKEFRKIIEPELYCLIYKMDLNKNETSGRNKYKLVCGECAVAVSDVESPVVRKAIINQIYPILTLNSVQELCRHGFITKYVFKIDADDYVIEKKVFRDTTRNVYKSFCDIIRNKPDNEQIVSIKLLTYEKTLLNETSDHCFISCENDKKILRFRQSSSSMLSFVENHNFAALTHFYEVEKIVYANKNYDYVVYFAKPFFGYNKRLNCNKCKTKFYKSNIILYCSRCGFMNRMHFDPKIDGVAVDRMTFYPQCVRAKRNKYNCIIYYDTNVYNNIKLNDNKQLSVI</sequence>
<dbReference type="OrthoDB" id="2566at10239"/>
<evidence type="ECO:0000313" key="2">
    <source>
        <dbReference type="Proteomes" id="UP000203846"/>
    </source>
</evidence>
<dbReference type="RefSeq" id="YP_002854625.1">
    <property type="nucleotide sequence ID" value="NC_012639.1"/>
</dbReference>
<dbReference type="EMBL" id="FJ227128">
    <property type="protein sequence ID" value="ACO53465.1"/>
    <property type="molecule type" value="Genomic_DNA"/>
</dbReference>
<accession>C3TWS3</accession>